<dbReference type="EMBL" id="CAXDID020000275">
    <property type="protein sequence ID" value="CAL6068905.1"/>
    <property type="molecule type" value="Genomic_DNA"/>
</dbReference>
<dbReference type="PROSITE" id="PS50297">
    <property type="entry name" value="ANK_REP_REGION"/>
    <property type="match status" value="1"/>
</dbReference>
<accession>A0AA86PNS4</accession>
<evidence type="ECO:0000313" key="4">
    <source>
        <dbReference type="EMBL" id="CAL6004393.1"/>
    </source>
</evidence>
<keyword evidence="1" id="KW-0040">ANK repeat</keyword>
<dbReference type="AlphaFoldDB" id="A0AA86PNS4"/>
<dbReference type="PROSITE" id="PS50088">
    <property type="entry name" value="ANK_REPEAT"/>
    <property type="match status" value="1"/>
</dbReference>
<feature type="repeat" description="ANK" evidence="1">
    <location>
        <begin position="122"/>
        <end position="154"/>
    </location>
</feature>
<dbReference type="Proteomes" id="UP001642409">
    <property type="component" value="Unassembled WGS sequence"/>
</dbReference>
<dbReference type="InterPro" id="IPR036770">
    <property type="entry name" value="Ankyrin_rpt-contain_sf"/>
</dbReference>
<sequence>MNELMLAATIGDIDKLRSILDQFNEVDEFERTALMLAVLRGNDEAVDLLCENESQQQDDNGFTALMLACLVRNQYAARRLIQEEAGMVSYTGLSALMCAAISNFVQIVPYLIEKEAALQTDNGQTALMLASAQNNIDIVTLLLNKEMNLTDQHGMTASMYAAASAHPDILKLLMKEVPIQDKDGNSVLLHSLNAHNVLKQLNESESLQYRERIMQCANLVFDSQKDLKSADGATALMMSAKYGIKSMVEKVLNQSRTQTIHGRTSLMLAAKYNQMEVIPLLKQEIRMQDNQGRSAAIYAAEYGSFDALEELYSNEQEIKDNQGCCLLHYAAKGEQIEIMQLLRKDFLHVKDLFGRTAAMSACETDAVKSLEFLHEIIDVKDKQEKTCLMAAAKYDSVNCVNYLIKSQKNKYSIDKRNATIIAAQYDSYNSFLTLLSHEKISKTGANPIFTAVLNNSYKTLKLICDVARIKTSPLINNRKCSGIEIELCRSLLTSKTSKLDPFPDGFDPLIVAVSKDQSDAVRILSLVLTQSSYKGVTPLMLVAQRDLELNDKALLALCQSYGGKCLKSNYNWMIPGQTALMIACLAKVDNQKLIKMLKPYEINNVDEKGQSALDYAKAADRVDIIELLKEE</sequence>
<dbReference type="EMBL" id="CATOUU010000424">
    <property type="protein sequence ID" value="CAI9928930.1"/>
    <property type="molecule type" value="Genomic_DNA"/>
</dbReference>
<protein>
    <submittedName>
        <fullName evidence="3">Ankyrin repeat-containing protein</fullName>
    </submittedName>
    <submittedName>
        <fullName evidence="4">Ankyrin_repeat-containing protein</fullName>
    </submittedName>
</protein>
<evidence type="ECO:0000256" key="1">
    <source>
        <dbReference type="PROSITE-ProRule" id="PRU00023"/>
    </source>
</evidence>
<evidence type="ECO:0000313" key="6">
    <source>
        <dbReference type="Proteomes" id="UP001642409"/>
    </source>
</evidence>
<evidence type="ECO:0000313" key="5">
    <source>
        <dbReference type="EMBL" id="CAL6068905.1"/>
    </source>
</evidence>
<dbReference type="PANTHER" id="PTHR24120">
    <property type="entry name" value="GH07239P"/>
    <property type="match status" value="1"/>
</dbReference>
<keyword evidence="6" id="KW-1185">Reference proteome</keyword>
<evidence type="ECO:0000313" key="2">
    <source>
        <dbReference type="EMBL" id="CAI9928930.1"/>
    </source>
</evidence>
<evidence type="ECO:0000313" key="3">
    <source>
        <dbReference type="EMBL" id="CAI9942916.1"/>
    </source>
</evidence>
<dbReference type="EMBL" id="CAXDID020000049">
    <property type="protein sequence ID" value="CAL6004393.1"/>
    <property type="molecule type" value="Genomic_DNA"/>
</dbReference>
<comment type="caution">
    <text evidence="3">The sequence shown here is derived from an EMBL/GenBank/DDBJ whole genome shotgun (WGS) entry which is preliminary data.</text>
</comment>
<name>A0AA86PNS4_9EUKA</name>
<proteinExistence type="predicted"/>
<gene>
    <name evidence="2" type="ORF">HINF_LOCUS16575</name>
    <name evidence="4" type="ORF">HINF_LOCUS18859</name>
    <name evidence="3" type="ORF">HINF_LOCUS30561</name>
    <name evidence="5" type="ORF">HINF_LOCUS53725</name>
</gene>
<dbReference type="SMART" id="SM00248">
    <property type="entry name" value="ANK"/>
    <property type="match status" value="15"/>
</dbReference>
<dbReference type="Pfam" id="PF00023">
    <property type="entry name" value="Ank"/>
    <property type="match status" value="1"/>
</dbReference>
<organism evidence="3">
    <name type="scientific">Hexamita inflata</name>
    <dbReference type="NCBI Taxonomy" id="28002"/>
    <lineage>
        <taxon>Eukaryota</taxon>
        <taxon>Metamonada</taxon>
        <taxon>Diplomonadida</taxon>
        <taxon>Hexamitidae</taxon>
        <taxon>Hexamitinae</taxon>
        <taxon>Hexamita</taxon>
    </lineage>
</organism>
<reference evidence="4 6" key="2">
    <citation type="submission" date="2024-07" db="EMBL/GenBank/DDBJ databases">
        <authorList>
            <person name="Akdeniz Z."/>
        </authorList>
    </citation>
    <scope>NUCLEOTIDE SEQUENCE [LARGE SCALE GENOMIC DNA]</scope>
</reference>
<dbReference type="PANTHER" id="PTHR24120:SF4">
    <property type="entry name" value="GH07239P"/>
    <property type="match status" value="1"/>
</dbReference>
<dbReference type="Gene3D" id="1.25.40.20">
    <property type="entry name" value="Ankyrin repeat-containing domain"/>
    <property type="match status" value="5"/>
</dbReference>
<reference evidence="3" key="1">
    <citation type="submission" date="2023-06" db="EMBL/GenBank/DDBJ databases">
        <authorList>
            <person name="Kurt Z."/>
        </authorList>
    </citation>
    <scope>NUCLEOTIDE SEQUENCE</scope>
</reference>
<dbReference type="InterPro" id="IPR002110">
    <property type="entry name" value="Ankyrin_rpt"/>
</dbReference>
<dbReference type="SUPFAM" id="SSF48403">
    <property type="entry name" value="Ankyrin repeat"/>
    <property type="match status" value="3"/>
</dbReference>
<dbReference type="Pfam" id="PF12796">
    <property type="entry name" value="Ank_2"/>
    <property type="match status" value="3"/>
</dbReference>
<dbReference type="EMBL" id="CATOUU010000709">
    <property type="protein sequence ID" value="CAI9942916.1"/>
    <property type="molecule type" value="Genomic_DNA"/>
</dbReference>